<evidence type="ECO:0000313" key="2">
    <source>
        <dbReference type="EMBL" id="KAF8569263.1"/>
    </source>
</evidence>
<accession>A0A8T0DN88</accession>
<comment type="caution">
    <text evidence="2">The sequence shown here is derived from an EMBL/GenBank/DDBJ whole genome shotgun (WGS) entry which is preliminary data.</text>
</comment>
<protein>
    <submittedName>
        <fullName evidence="2">Uncharacterized protein</fullName>
    </submittedName>
</protein>
<dbReference type="OrthoDB" id="198977at2759"/>
<feature type="compositionally biased region" description="Polar residues" evidence="1">
    <location>
        <begin position="329"/>
        <end position="338"/>
    </location>
</feature>
<dbReference type="Proteomes" id="UP000699462">
    <property type="component" value="Unassembled WGS sequence"/>
</dbReference>
<keyword evidence="3" id="KW-1185">Reference proteome</keyword>
<dbReference type="AlphaFoldDB" id="A0A8T0DN88"/>
<feature type="region of interest" description="Disordered" evidence="1">
    <location>
        <begin position="329"/>
        <end position="348"/>
    </location>
</feature>
<gene>
    <name evidence="2" type="ORF">P879_02406</name>
</gene>
<dbReference type="EMBL" id="JTDF01002024">
    <property type="protein sequence ID" value="KAF8569263.1"/>
    <property type="molecule type" value="Genomic_DNA"/>
</dbReference>
<evidence type="ECO:0000256" key="1">
    <source>
        <dbReference type="SAM" id="MobiDB-lite"/>
    </source>
</evidence>
<name>A0A8T0DN88_9TREM</name>
<evidence type="ECO:0000313" key="3">
    <source>
        <dbReference type="Proteomes" id="UP000699462"/>
    </source>
</evidence>
<sequence>MINGQAPRYQHVQPGPSTYDSVYREALNYLNGAIRQMSSSPHLYTTKATARELQKAAEYLAHLKLEGQLFTDASSKWRERFPEREIVTQRQALLRVKDRFSDPGGQFLARYCTNMHHGNIRCTTDECANAELRSSNQPDGIGWTDTSIREAHEWAIRGLTDLNRELEPLASAAKRRIDQYLDEMDITARYNGYRRNLGFLKKHNSDDMDRLLNTNDTSIRPPMAPRWHLGSDWTRAETVGTQNYTAPGDWNDCHADQSKFMERYNANEDPRKTAGIQLRFPGRSEYQDEYLEPTFAKIGMVATRPPSAHRTSFKQPNYMMHFDGTGQLDSTSVKSGVSETKDKFQWPEPSKHDFLCLPMK</sequence>
<proteinExistence type="predicted"/>
<organism evidence="2 3">
    <name type="scientific">Paragonimus westermani</name>
    <dbReference type="NCBI Taxonomy" id="34504"/>
    <lineage>
        <taxon>Eukaryota</taxon>
        <taxon>Metazoa</taxon>
        <taxon>Spiralia</taxon>
        <taxon>Lophotrochozoa</taxon>
        <taxon>Platyhelminthes</taxon>
        <taxon>Trematoda</taxon>
        <taxon>Digenea</taxon>
        <taxon>Plagiorchiida</taxon>
        <taxon>Troglotremata</taxon>
        <taxon>Troglotrematidae</taxon>
        <taxon>Paragonimus</taxon>
    </lineage>
</organism>
<feature type="compositionally biased region" description="Basic and acidic residues" evidence="1">
    <location>
        <begin position="339"/>
        <end position="348"/>
    </location>
</feature>
<reference evidence="2 3" key="1">
    <citation type="submission" date="2019-07" db="EMBL/GenBank/DDBJ databases">
        <title>Annotation for the trematode Paragonimus westermani.</title>
        <authorList>
            <person name="Choi Y.-J."/>
        </authorList>
    </citation>
    <scope>NUCLEOTIDE SEQUENCE [LARGE SCALE GENOMIC DNA]</scope>
    <source>
        <strain evidence="2">180907_Pwestermani</strain>
    </source>
</reference>